<dbReference type="CDD" id="cd03784">
    <property type="entry name" value="GT1_Gtf-like"/>
    <property type="match status" value="1"/>
</dbReference>
<dbReference type="GO" id="GO:0035251">
    <property type="term" value="F:UDP-glucosyltransferase activity"/>
    <property type="evidence" value="ECO:0007669"/>
    <property type="project" value="TreeGrafter"/>
</dbReference>
<dbReference type="Pfam" id="PF00201">
    <property type="entry name" value="UDPGT"/>
    <property type="match status" value="1"/>
</dbReference>
<reference evidence="4 5" key="1">
    <citation type="submission" date="2019-02" db="EMBL/GenBank/DDBJ databases">
        <title>Genome sequencing of the rare red list fungi Bondarzewia mesenterica.</title>
        <authorList>
            <person name="Buettner E."/>
            <person name="Kellner H."/>
        </authorList>
    </citation>
    <scope>NUCLEOTIDE SEQUENCE [LARGE SCALE GENOMIC DNA]</scope>
    <source>
        <strain evidence="4 5">DSM 108281</strain>
    </source>
</reference>
<dbReference type="PANTHER" id="PTHR48047">
    <property type="entry name" value="GLYCOSYLTRANSFERASE"/>
    <property type="match status" value="1"/>
</dbReference>
<dbReference type="SUPFAM" id="SSF53756">
    <property type="entry name" value="UDP-Glycosyltransferase/glycogen phosphorylase"/>
    <property type="match status" value="1"/>
</dbReference>
<evidence type="ECO:0000313" key="5">
    <source>
        <dbReference type="Proteomes" id="UP000310158"/>
    </source>
</evidence>
<evidence type="ECO:0000313" key="4">
    <source>
        <dbReference type="EMBL" id="THH15314.1"/>
    </source>
</evidence>
<feature type="signal peptide" evidence="3">
    <location>
        <begin position="1"/>
        <end position="17"/>
    </location>
</feature>
<evidence type="ECO:0008006" key="6">
    <source>
        <dbReference type="Google" id="ProtNLM"/>
    </source>
</evidence>
<dbReference type="AlphaFoldDB" id="A0A4S4LSD1"/>
<keyword evidence="5" id="KW-1185">Reference proteome</keyword>
<evidence type="ECO:0000256" key="3">
    <source>
        <dbReference type="SAM" id="SignalP"/>
    </source>
</evidence>
<evidence type="ECO:0000256" key="1">
    <source>
        <dbReference type="ARBA" id="ARBA00009995"/>
    </source>
</evidence>
<dbReference type="OrthoDB" id="5835829at2759"/>
<feature type="chain" id="PRO_5020199747" description="UDP-glycosyltransferases domain-containing protein" evidence="3">
    <location>
        <begin position="18"/>
        <end position="567"/>
    </location>
</feature>
<dbReference type="PANTHER" id="PTHR48047:SF215">
    <property type="entry name" value="GLYCOSYLTRANSFERASE"/>
    <property type="match status" value="1"/>
</dbReference>
<sequence length="567" mass="62606">MSHVLFLPIIPLSNASSNPVGVDQAHRPYRLWDVAHVRYYQTVFSSINAPSPRLSFPVSSSGHIRSLCVLAAKIITARETVISFLVPNKSNTLDAVKHEVIRTLQENTTSLGTINVIAVGEHEPDPEGLLSFSDTTAFESVWKSIIAGQSVRCSQSGVLFHAQSPPTFVALDSFMYTWLLVIRQLSGKSIPVYAWIVSHAGALLQWSGQGKYGLEDVIRLALEAEDVEGGPKFVKVKSDCTGALLRIPGLPDMYDWELQIQHVPEDQLYVGMEMYKFIRDSSGLICASSTAWEAEGIKGLGDFLGERNQKCFALGPMLPFYPGTTQFVKEALHAEMSKAPNGMGENIIRFLDRHAEASVLYISWGTFWWPSNSHAIWILLDLLEKRQIPFVMSHASALAVVPDAIRAKYADSHLGILSPWAPQHNILSHESIGFFLTHCGYNSAAESLSQGVPLICWPIHADQPQIAAAVTLDLDAGFELLEVRTGEHATKTPRRFGTGDNGKCVLSGTPEAIREEMEALLEAMRGEEGRRKRGNARAVKERMAKAWAEGGSATLELERLFEHHVNR</sequence>
<evidence type="ECO:0000256" key="2">
    <source>
        <dbReference type="ARBA" id="ARBA00022679"/>
    </source>
</evidence>
<dbReference type="Proteomes" id="UP000310158">
    <property type="component" value="Unassembled WGS sequence"/>
</dbReference>
<keyword evidence="2" id="KW-0808">Transferase</keyword>
<comment type="caution">
    <text evidence="4">The sequence shown here is derived from an EMBL/GenBank/DDBJ whole genome shotgun (WGS) entry which is preliminary data.</text>
</comment>
<comment type="similarity">
    <text evidence="1">Belongs to the UDP-glycosyltransferase family.</text>
</comment>
<name>A0A4S4LSD1_9AGAM</name>
<organism evidence="4 5">
    <name type="scientific">Bondarzewia mesenterica</name>
    <dbReference type="NCBI Taxonomy" id="1095465"/>
    <lineage>
        <taxon>Eukaryota</taxon>
        <taxon>Fungi</taxon>
        <taxon>Dikarya</taxon>
        <taxon>Basidiomycota</taxon>
        <taxon>Agaricomycotina</taxon>
        <taxon>Agaricomycetes</taxon>
        <taxon>Russulales</taxon>
        <taxon>Bondarzewiaceae</taxon>
        <taxon>Bondarzewia</taxon>
    </lineage>
</organism>
<accession>A0A4S4LSD1</accession>
<dbReference type="InterPro" id="IPR002213">
    <property type="entry name" value="UDP_glucos_trans"/>
</dbReference>
<dbReference type="EMBL" id="SGPL01000216">
    <property type="protein sequence ID" value="THH15314.1"/>
    <property type="molecule type" value="Genomic_DNA"/>
</dbReference>
<proteinExistence type="inferred from homology"/>
<keyword evidence="3" id="KW-0732">Signal</keyword>
<protein>
    <recommendedName>
        <fullName evidence="6">UDP-glycosyltransferases domain-containing protein</fullName>
    </recommendedName>
</protein>
<dbReference type="Gene3D" id="3.40.50.2000">
    <property type="entry name" value="Glycogen Phosphorylase B"/>
    <property type="match status" value="2"/>
</dbReference>
<gene>
    <name evidence="4" type="ORF">EW146_g5139</name>
</gene>